<comment type="caution">
    <text evidence="9">The sequence shown here is derived from an EMBL/GenBank/DDBJ whole genome shotgun (WGS) entry which is preliminary data.</text>
</comment>
<dbReference type="SUPFAM" id="SSF103473">
    <property type="entry name" value="MFS general substrate transporter"/>
    <property type="match status" value="1"/>
</dbReference>
<dbReference type="CDD" id="cd17324">
    <property type="entry name" value="MFS_NepI_like"/>
    <property type="match status" value="1"/>
</dbReference>
<keyword evidence="4 7" id="KW-0812">Transmembrane</keyword>
<reference evidence="9 10" key="1">
    <citation type="submission" date="2018-12" db="EMBL/GenBank/DDBJ databases">
        <authorList>
            <person name="Sun L."/>
            <person name="Chen Z."/>
        </authorList>
    </citation>
    <scope>NUCLEOTIDE SEQUENCE [LARGE SCALE GENOMIC DNA]</scope>
    <source>
        <strain evidence="9 10">3-5-3</strain>
    </source>
</reference>
<evidence type="ECO:0000256" key="7">
    <source>
        <dbReference type="SAM" id="Phobius"/>
    </source>
</evidence>
<feature type="transmembrane region" description="Helical" evidence="7">
    <location>
        <begin position="328"/>
        <end position="348"/>
    </location>
</feature>
<evidence type="ECO:0000313" key="9">
    <source>
        <dbReference type="EMBL" id="RUT36483.1"/>
    </source>
</evidence>
<feature type="transmembrane region" description="Helical" evidence="7">
    <location>
        <begin position="95"/>
        <end position="116"/>
    </location>
</feature>
<dbReference type="InterPro" id="IPR020846">
    <property type="entry name" value="MFS_dom"/>
</dbReference>
<evidence type="ECO:0000256" key="5">
    <source>
        <dbReference type="ARBA" id="ARBA00022989"/>
    </source>
</evidence>
<dbReference type="Pfam" id="PF07690">
    <property type="entry name" value="MFS_1"/>
    <property type="match status" value="1"/>
</dbReference>
<sequence>MKIKVLVLTIAAFTVGLVELIIGGVLPQIAGDLGVPVSTAGQLITAYALVYAISGPVLIALTSKAERRKLYLWSLVVFVLGSLLAFWSPSFGVLLISRFVTAASGSLITTLSLTIAVRSVPEKFRARVLGVISMGMSSAIVLGLPLGVLAADRFGWRVLFLFIAVFALLTLLVVYKLMTPIEPQHVMPLRQQLTSLKNIRVAGAHVVTLLMMAGHYTLYAYFTPFLESIMHMGASWISIVYFFFGASAVAGGMIGGILSDTIGVKRSILIIVGVFSLPLFILPFTASLFPLFAVLIFIWGASSWALAPAQQSYLIETAPETSEIQQSFNFSALHAGIAAGSAIGGIVIHRTSSAAYNAWFGGVIVMLAFVAALYTLYHKPSLRHSGKVGHESVDL</sequence>
<dbReference type="PROSITE" id="PS50850">
    <property type="entry name" value="MFS"/>
    <property type="match status" value="1"/>
</dbReference>
<evidence type="ECO:0000256" key="6">
    <source>
        <dbReference type="ARBA" id="ARBA00023136"/>
    </source>
</evidence>
<dbReference type="Proteomes" id="UP000272464">
    <property type="component" value="Unassembled WGS sequence"/>
</dbReference>
<feature type="domain" description="Major facilitator superfamily (MFS) profile" evidence="8">
    <location>
        <begin position="4"/>
        <end position="383"/>
    </location>
</feature>
<dbReference type="EMBL" id="RZNX01000001">
    <property type="protein sequence ID" value="RUT36483.1"/>
    <property type="molecule type" value="Genomic_DNA"/>
</dbReference>
<feature type="transmembrane region" description="Helical" evidence="7">
    <location>
        <begin position="354"/>
        <end position="377"/>
    </location>
</feature>
<keyword evidence="2" id="KW-0813">Transport</keyword>
<gene>
    <name evidence="9" type="ORF">EJP77_05790</name>
</gene>
<dbReference type="InterPro" id="IPR011701">
    <property type="entry name" value="MFS"/>
</dbReference>
<dbReference type="Gene3D" id="1.20.1250.20">
    <property type="entry name" value="MFS general substrate transporter like domains"/>
    <property type="match status" value="2"/>
</dbReference>
<feature type="transmembrane region" description="Helical" evidence="7">
    <location>
        <begin position="288"/>
        <end position="307"/>
    </location>
</feature>
<dbReference type="PANTHER" id="PTHR43124:SF10">
    <property type="entry name" value="PURINE EFFLUX PUMP PBUE"/>
    <property type="match status" value="1"/>
</dbReference>
<keyword evidence="5 7" id="KW-1133">Transmembrane helix</keyword>
<organism evidence="9 10">
    <name type="scientific">Paenibacillus zeisoli</name>
    <dbReference type="NCBI Taxonomy" id="2496267"/>
    <lineage>
        <taxon>Bacteria</taxon>
        <taxon>Bacillati</taxon>
        <taxon>Bacillota</taxon>
        <taxon>Bacilli</taxon>
        <taxon>Bacillales</taxon>
        <taxon>Paenibacillaceae</taxon>
        <taxon>Paenibacillus</taxon>
    </lineage>
</organism>
<dbReference type="AlphaFoldDB" id="A0A3S1E2J3"/>
<dbReference type="OrthoDB" id="2727100at2"/>
<proteinExistence type="predicted"/>
<feature type="transmembrane region" description="Helical" evidence="7">
    <location>
        <begin position="70"/>
        <end position="89"/>
    </location>
</feature>
<feature type="transmembrane region" description="Helical" evidence="7">
    <location>
        <begin position="44"/>
        <end position="63"/>
    </location>
</feature>
<dbReference type="InterPro" id="IPR036259">
    <property type="entry name" value="MFS_trans_sf"/>
</dbReference>
<evidence type="ECO:0000256" key="4">
    <source>
        <dbReference type="ARBA" id="ARBA00022692"/>
    </source>
</evidence>
<accession>A0A3S1E2J3</accession>
<feature type="transmembrane region" description="Helical" evidence="7">
    <location>
        <begin position="234"/>
        <end position="254"/>
    </location>
</feature>
<dbReference type="PANTHER" id="PTHR43124">
    <property type="entry name" value="PURINE EFFLUX PUMP PBUE"/>
    <property type="match status" value="1"/>
</dbReference>
<name>A0A3S1E2J3_9BACL</name>
<keyword evidence="10" id="KW-1185">Reference proteome</keyword>
<feature type="transmembrane region" description="Helical" evidence="7">
    <location>
        <begin position="128"/>
        <end position="148"/>
    </location>
</feature>
<comment type="subcellular location">
    <subcellularLocation>
        <location evidence="1">Cell membrane</location>
        <topology evidence="1">Multi-pass membrane protein</topology>
    </subcellularLocation>
</comment>
<dbReference type="GO" id="GO:0005886">
    <property type="term" value="C:plasma membrane"/>
    <property type="evidence" value="ECO:0007669"/>
    <property type="project" value="UniProtKB-SubCell"/>
</dbReference>
<feature type="transmembrane region" description="Helical" evidence="7">
    <location>
        <begin position="199"/>
        <end position="222"/>
    </location>
</feature>
<evidence type="ECO:0000256" key="2">
    <source>
        <dbReference type="ARBA" id="ARBA00022448"/>
    </source>
</evidence>
<feature type="transmembrane region" description="Helical" evidence="7">
    <location>
        <begin position="154"/>
        <end position="178"/>
    </location>
</feature>
<evidence type="ECO:0000256" key="3">
    <source>
        <dbReference type="ARBA" id="ARBA00022475"/>
    </source>
</evidence>
<dbReference type="GO" id="GO:0022857">
    <property type="term" value="F:transmembrane transporter activity"/>
    <property type="evidence" value="ECO:0007669"/>
    <property type="project" value="InterPro"/>
</dbReference>
<evidence type="ECO:0000313" key="10">
    <source>
        <dbReference type="Proteomes" id="UP000272464"/>
    </source>
</evidence>
<keyword evidence="6 7" id="KW-0472">Membrane</keyword>
<protein>
    <submittedName>
        <fullName evidence="9">MFS transporter</fullName>
    </submittedName>
</protein>
<dbReference type="InterPro" id="IPR050189">
    <property type="entry name" value="MFS_Efflux_Transporters"/>
</dbReference>
<dbReference type="RefSeq" id="WP_127198172.1">
    <property type="nucleotide sequence ID" value="NZ_RZNX01000001.1"/>
</dbReference>
<keyword evidence="3" id="KW-1003">Cell membrane</keyword>
<evidence type="ECO:0000256" key="1">
    <source>
        <dbReference type="ARBA" id="ARBA00004651"/>
    </source>
</evidence>
<evidence type="ECO:0000259" key="8">
    <source>
        <dbReference type="PROSITE" id="PS50850"/>
    </source>
</evidence>